<keyword evidence="1" id="KW-0812">Transmembrane</keyword>
<evidence type="ECO:0000256" key="1">
    <source>
        <dbReference type="SAM" id="Phobius"/>
    </source>
</evidence>
<evidence type="ECO:0000313" key="3">
    <source>
        <dbReference type="Proteomes" id="UP000319143"/>
    </source>
</evidence>
<proteinExistence type="predicted"/>
<dbReference type="EMBL" id="SJPV01000005">
    <property type="protein sequence ID" value="TWU37068.1"/>
    <property type="molecule type" value="Genomic_DNA"/>
</dbReference>
<feature type="transmembrane region" description="Helical" evidence="1">
    <location>
        <begin position="335"/>
        <end position="360"/>
    </location>
</feature>
<dbReference type="Proteomes" id="UP000319143">
    <property type="component" value="Unassembled WGS sequence"/>
</dbReference>
<name>A0A5C6DJZ9_9BACT</name>
<comment type="caution">
    <text evidence="2">The sequence shown here is derived from an EMBL/GenBank/DDBJ whole genome shotgun (WGS) entry which is preliminary data.</text>
</comment>
<sequence>MTKPSARQNNDTERSKLFGLWIENRLLQVAVATPTRDGRYRLEIDAIACPDQAGWLMDRGLDNFTAAIETLVDRHEMRRGTVAVSLDGDFCVSRIAMGSPDAVNRELVSLEERVPRYLQLGPGRKATGRVRERVDEQTEYAITSVVNHSFMRVVYDVFRDCDVEIAWVEPSLVSVARLISQTQLSAEHPVLIADGTGSRWDVGIVYEGRLILDYRPAAADTAEAFHAAIDGHIERLHRFCHRYLGIHAGQLDQMVICGDPEKVERTASLFLNASGIDAVALRVPKLESLYEISDDQRLTQSVPAVASVLPLILGITSQQVPDLLTEVRRAPDLPWWSMLLRIGWPAIAAALLLMCGYGILQRERNQAAELLNGEPEVKATVVATQARMTVLAQQREWIDYLQSIEQQTAELDWNVQLMQITQSLPNTACLNEFRVEDGTHIRLDGSVFEERMVYEILEQLRHLPGIAQVALHATNPDTNSDATRFVIRLTMASKQGPSDGDVERE</sequence>
<gene>
    <name evidence="2" type="ORF">Poly41_31940</name>
</gene>
<keyword evidence="1" id="KW-0472">Membrane</keyword>
<accession>A0A5C6DJZ9</accession>
<keyword evidence="1" id="KW-1133">Transmembrane helix</keyword>
<dbReference type="AlphaFoldDB" id="A0A5C6DJZ9"/>
<evidence type="ECO:0000313" key="2">
    <source>
        <dbReference type="EMBL" id="TWU37068.1"/>
    </source>
</evidence>
<dbReference type="OrthoDB" id="290652at2"/>
<organism evidence="2 3">
    <name type="scientific">Novipirellula artificiosorum</name>
    <dbReference type="NCBI Taxonomy" id="2528016"/>
    <lineage>
        <taxon>Bacteria</taxon>
        <taxon>Pseudomonadati</taxon>
        <taxon>Planctomycetota</taxon>
        <taxon>Planctomycetia</taxon>
        <taxon>Pirellulales</taxon>
        <taxon>Pirellulaceae</taxon>
        <taxon>Novipirellula</taxon>
    </lineage>
</organism>
<reference evidence="2 3" key="1">
    <citation type="submission" date="2019-02" db="EMBL/GenBank/DDBJ databases">
        <title>Deep-cultivation of Planctomycetes and their phenomic and genomic characterization uncovers novel biology.</title>
        <authorList>
            <person name="Wiegand S."/>
            <person name="Jogler M."/>
            <person name="Boedeker C."/>
            <person name="Pinto D."/>
            <person name="Vollmers J."/>
            <person name="Rivas-Marin E."/>
            <person name="Kohn T."/>
            <person name="Peeters S.H."/>
            <person name="Heuer A."/>
            <person name="Rast P."/>
            <person name="Oberbeckmann S."/>
            <person name="Bunk B."/>
            <person name="Jeske O."/>
            <person name="Meyerdierks A."/>
            <person name="Storesund J.E."/>
            <person name="Kallscheuer N."/>
            <person name="Luecker S."/>
            <person name="Lage O.M."/>
            <person name="Pohl T."/>
            <person name="Merkel B.J."/>
            <person name="Hornburger P."/>
            <person name="Mueller R.-W."/>
            <person name="Bruemmer F."/>
            <person name="Labrenz M."/>
            <person name="Spormann A.M."/>
            <person name="Op Den Camp H."/>
            <person name="Overmann J."/>
            <person name="Amann R."/>
            <person name="Jetten M.S.M."/>
            <person name="Mascher T."/>
            <person name="Medema M.H."/>
            <person name="Devos D.P."/>
            <person name="Kaster A.-K."/>
            <person name="Ovreas L."/>
            <person name="Rohde M."/>
            <person name="Galperin M.Y."/>
            <person name="Jogler C."/>
        </authorList>
    </citation>
    <scope>NUCLEOTIDE SEQUENCE [LARGE SCALE GENOMIC DNA]</scope>
    <source>
        <strain evidence="2 3">Poly41</strain>
    </source>
</reference>
<keyword evidence="3" id="KW-1185">Reference proteome</keyword>
<evidence type="ECO:0008006" key="4">
    <source>
        <dbReference type="Google" id="ProtNLM"/>
    </source>
</evidence>
<protein>
    <recommendedName>
        <fullName evidence="4">Competence protein A</fullName>
    </recommendedName>
</protein>
<dbReference type="RefSeq" id="WP_146527287.1">
    <property type="nucleotide sequence ID" value="NZ_SJPV01000005.1"/>
</dbReference>